<keyword evidence="2" id="KW-1185">Reference proteome</keyword>
<dbReference type="EMBL" id="VSRR010096439">
    <property type="protein sequence ID" value="MPC93878.1"/>
    <property type="molecule type" value="Genomic_DNA"/>
</dbReference>
<dbReference type="AlphaFoldDB" id="A0A5B7JLE6"/>
<organism evidence="1 2">
    <name type="scientific">Portunus trituberculatus</name>
    <name type="common">Swimming crab</name>
    <name type="synonym">Neptunus trituberculatus</name>
    <dbReference type="NCBI Taxonomy" id="210409"/>
    <lineage>
        <taxon>Eukaryota</taxon>
        <taxon>Metazoa</taxon>
        <taxon>Ecdysozoa</taxon>
        <taxon>Arthropoda</taxon>
        <taxon>Crustacea</taxon>
        <taxon>Multicrustacea</taxon>
        <taxon>Malacostraca</taxon>
        <taxon>Eumalacostraca</taxon>
        <taxon>Eucarida</taxon>
        <taxon>Decapoda</taxon>
        <taxon>Pleocyemata</taxon>
        <taxon>Brachyura</taxon>
        <taxon>Eubrachyura</taxon>
        <taxon>Portunoidea</taxon>
        <taxon>Portunidae</taxon>
        <taxon>Portuninae</taxon>
        <taxon>Portunus</taxon>
    </lineage>
</organism>
<reference evidence="1 2" key="1">
    <citation type="submission" date="2019-05" db="EMBL/GenBank/DDBJ databases">
        <title>Another draft genome of Portunus trituberculatus and its Hox gene families provides insights of decapod evolution.</title>
        <authorList>
            <person name="Jeong J.-H."/>
            <person name="Song I."/>
            <person name="Kim S."/>
            <person name="Choi T."/>
            <person name="Kim D."/>
            <person name="Ryu S."/>
            <person name="Kim W."/>
        </authorList>
    </citation>
    <scope>NUCLEOTIDE SEQUENCE [LARGE SCALE GENOMIC DNA]</scope>
    <source>
        <tissue evidence="1">Muscle</tissue>
    </source>
</reference>
<comment type="caution">
    <text evidence="1">The sequence shown here is derived from an EMBL/GenBank/DDBJ whole genome shotgun (WGS) entry which is preliminary data.</text>
</comment>
<sequence>MPEPTAVTAQVRLRGVQAHVEAPQAAEVHRAGHGPFNEAQELRAGLTCDDAPLEPKESL</sequence>
<gene>
    <name evidence="1" type="ORF">E2C01_089023</name>
</gene>
<accession>A0A5B7JLE6</accession>
<proteinExistence type="predicted"/>
<protein>
    <submittedName>
        <fullName evidence="1">Uncharacterized protein</fullName>
    </submittedName>
</protein>
<dbReference type="Proteomes" id="UP000324222">
    <property type="component" value="Unassembled WGS sequence"/>
</dbReference>
<evidence type="ECO:0000313" key="1">
    <source>
        <dbReference type="EMBL" id="MPC93878.1"/>
    </source>
</evidence>
<name>A0A5B7JLE6_PORTR</name>
<evidence type="ECO:0000313" key="2">
    <source>
        <dbReference type="Proteomes" id="UP000324222"/>
    </source>
</evidence>